<evidence type="ECO:0000256" key="1">
    <source>
        <dbReference type="ARBA" id="ARBA00023186"/>
    </source>
</evidence>
<dbReference type="GO" id="GO:0016151">
    <property type="term" value="F:nickel cation binding"/>
    <property type="evidence" value="ECO:0007669"/>
    <property type="project" value="UniProtKB-UniRule"/>
</dbReference>
<dbReference type="RefSeq" id="WP_131154730.1">
    <property type="nucleotide sequence ID" value="NZ_CP036402.1"/>
</dbReference>
<dbReference type="GO" id="GO:0005737">
    <property type="term" value="C:cytoplasm"/>
    <property type="evidence" value="ECO:0007669"/>
    <property type="project" value="UniProtKB-SubCell"/>
</dbReference>
<dbReference type="Pfam" id="PF01774">
    <property type="entry name" value="UreD"/>
    <property type="match status" value="1"/>
</dbReference>
<organism evidence="3 4">
    <name type="scientific">Egibacter rhizosphaerae</name>
    <dbReference type="NCBI Taxonomy" id="1670831"/>
    <lineage>
        <taxon>Bacteria</taxon>
        <taxon>Bacillati</taxon>
        <taxon>Actinomycetota</taxon>
        <taxon>Nitriliruptoria</taxon>
        <taxon>Egibacterales</taxon>
        <taxon>Egibacteraceae</taxon>
        <taxon>Egibacter</taxon>
    </lineage>
</organism>
<evidence type="ECO:0000256" key="2">
    <source>
        <dbReference type="HAMAP-Rule" id="MF_01384"/>
    </source>
</evidence>
<dbReference type="Proteomes" id="UP000291469">
    <property type="component" value="Chromosome"/>
</dbReference>
<name>A0A411YEP9_9ACTN</name>
<reference evidence="3 4" key="1">
    <citation type="submission" date="2019-01" db="EMBL/GenBank/DDBJ databases">
        <title>Egibacter rhizosphaerae EGI 80759T.</title>
        <authorList>
            <person name="Chen D.-D."/>
            <person name="Tian Y."/>
            <person name="Jiao J.-Y."/>
            <person name="Zhang X.-T."/>
            <person name="Zhang Y.-G."/>
            <person name="Zhang Y."/>
            <person name="Xiao M."/>
            <person name="Shu W.-S."/>
            <person name="Li W.-J."/>
        </authorList>
    </citation>
    <scope>NUCLEOTIDE SEQUENCE [LARGE SCALE GENOMIC DNA]</scope>
    <source>
        <strain evidence="3 4">EGI 80759</strain>
    </source>
</reference>
<comment type="similarity">
    <text evidence="2">Belongs to the UreD family.</text>
</comment>
<dbReference type="EMBL" id="CP036402">
    <property type="protein sequence ID" value="QBI19733.1"/>
    <property type="molecule type" value="Genomic_DNA"/>
</dbReference>
<dbReference type="OrthoDB" id="8677206at2"/>
<gene>
    <name evidence="2" type="primary">ureD</name>
    <name evidence="3" type="ORF">ER308_09340</name>
</gene>
<comment type="subcellular location">
    <subcellularLocation>
        <location evidence="2">Cytoplasm</location>
    </subcellularLocation>
</comment>
<comment type="subunit">
    <text evidence="2">UreD, UreF and UreG form a complex that acts as a GTP-hydrolysis-dependent molecular chaperone, activating the urease apoprotein by helping to assemble the nickel containing metallocenter of UreC. The UreE protein probably delivers the nickel.</text>
</comment>
<keyword evidence="2" id="KW-0963">Cytoplasm</keyword>
<keyword evidence="1 2" id="KW-0143">Chaperone</keyword>
<evidence type="ECO:0000313" key="3">
    <source>
        <dbReference type="EMBL" id="QBI19733.1"/>
    </source>
</evidence>
<protein>
    <recommendedName>
        <fullName evidence="2">Urease accessory protein UreD</fullName>
    </recommendedName>
</protein>
<accession>A0A411YEP9</accession>
<dbReference type="KEGG" id="erz:ER308_09340"/>
<dbReference type="HAMAP" id="MF_01384">
    <property type="entry name" value="UreD"/>
    <property type="match status" value="1"/>
</dbReference>
<comment type="function">
    <text evidence="2">Required for maturation of urease via the functional incorporation of the urease nickel metallocenter.</text>
</comment>
<evidence type="ECO:0000313" key="4">
    <source>
        <dbReference type="Proteomes" id="UP000291469"/>
    </source>
</evidence>
<keyword evidence="2" id="KW-0996">Nickel insertion</keyword>
<dbReference type="AlphaFoldDB" id="A0A411YEP9"/>
<proteinExistence type="inferred from homology"/>
<keyword evidence="4" id="KW-1185">Reference proteome</keyword>
<sequence>MTARGRTRIVERRSDPPLVLRPTPEAVHLVGGTAGPLGGDDLALDVEVGPGARLTVRTVAASLVYPGTGPSRLAVTARVDRGGHLDWAPEPTVAIAGCDHEASASIDLAEDATLRWSEQLVLGRSGEAGGRVRSTLWADLAGSPLLRHALDVGGDAPDGPAITAGARAIGNLLVVGPEAAPLDREAQSPERAVLDLAGGGALVTVVGGSACASTS</sequence>
<dbReference type="InterPro" id="IPR002669">
    <property type="entry name" value="UreD"/>
</dbReference>